<dbReference type="Gene3D" id="3.30.565.10">
    <property type="entry name" value="Histidine kinase-like ATPase, C-terminal domain"/>
    <property type="match status" value="1"/>
</dbReference>
<keyword evidence="5" id="KW-0597">Phosphoprotein</keyword>
<evidence type="ECO:0000256" key="13">
    <source>
        <dbReference type="ARBA" id="ARBA00023136"/>
    </source>
</evidence>
<evidence type="ECO:0000259" key="16">
    <source>
        <dbReference type="PROSITE" id="PS50885"/>
    </source>
</evidence>
<keyword evidence="11 14" id="KW-1133">Transmembrane helix</keyword>
<dbReference type="InterPro" id="IPR003661">
    <property type="entry name" value="HisK_dim/P_dom"/>
</dbReference>
<dbReference type="EC" id="2.7.13.3" evidence="3"/>
<feature type="domain" description="HAMP" evidence="16">
    <location>
        <begin position="964"/>
        <end position="1016"/>
    </location>
</feature>
<dbReference type="GO" id="GO:0005886">
    <property type="term" value="C:plasma membrane"/>
    <property type="evidence" value="ECO:0007669"/>
    <property type="project" value="UniProtKB-SubCell"/>
</dbReference>
<evidence type="ECO:0000256" key="9">
    <source>
        <dbReference type="ARBA" id="ARBA00022777"/>
    </source>
</evidence>
<dbReference type="InterPro" id="IPR004358">
    <property type="entry name" value="Sig_transdc_His_kin-like_C"/>
</dbReference>
<feature type="transmembrane region" description="Helical" evidence="14">
    <location>
        <begin position="277"/>
        <end position="301"/>
    </location>
</feature>
<feature type="transmembrane region" description="Helical" evidence="14">
    <location>
        <begin position="775"/>
        <end position="796"/>
    </location>
</feature>
<evidence type="ECO:0000256" key="2">
    <source>
        <dbReference type="ARBA" id="ARBA00004651"/>
    </source>
</evidence>
<evidence type="ECO:0000313" key="18">
    <source>
        <dbReference type="Proteomes" id="UP000199679"/>
    </source>
</evidence>
<evidence type="ECO:0000256" key="5">
    <source>
        <dbReference type="ARBA" id="ARBA00022553"/>
    </source>
</evidence>
<dbReference type="STRING" id="652787.SAMN05216490_4427"/>
<dbReference type="Gene3D" id="6.10.340.10">
    <property type="match status" value="1"/>
</dbReference>
<keyword evidence="12" id="KW-0902">Two-component regulatory system</keyword>
<dbReference type="EMBL" id="LT629740">
    <property type="protein sequence ID" value="SDT62759.1"/>
    <property type="molecule type" value="Genomic_DNA"/>
</dbReference>
<dbReference type="PROSITE" id="PS50109">
    <property type="entry name" value="HIS_KIN"/>
    <property type="match status" value="1"/>
</dbReference>
<protein>
    <recommendedName>
        <fullName evidence="3">histidine kinase</fullName>
        <ecNumber evidence="3">2.7.13.3</ecNumber>
    </recommendedName>
</protein>
<dbReference type="Proteomes" id="UP000199679">
    <property type="component" value="Chromosome I"/>
</dbReference>
<feature type="transmembrane region" description="Helical" evidence="14">
    <location>
        <begin position="239"/>
        <end position="257"/>
    </location>
</feature>
<keyword evidence="18" id="KW-1185">Reference proteome</keyword>
<evidence type="ECO:0000256" key="6">
    <source>
        <dbReference type="ARBA" id="ARBA00022679"/>
    </source>
</evidence>
<dbReference type="InterPro" id="IPR036097">
    <property type="entry name" value="HisK_dim/P_sf"/>
</dbReference>
<dbReference type="SUPFAM" id="SSF47384">
    <property type="entry name" value="Homodimeric domain of signal transducing histidine kinase"/>
    <property type="match status" value="1"/>
</dbReference>
<keyword evidence="9" id="KW-0418">Kinase</keyword>
<keyword evidence="7 14" id="KW-0812">Transmembrane</keyword>
<dbReference type="SUPFAM" id="SSF158472">
    <property type="entry name" value="HAMP domain-like"/>
    <property type="match status" value="1"/>
</dbReference>
<dbReference type="Pfam" id="PF02518">
    <property type="entry name" value="HATPase_c"/>
    <property type="match status" value="1"/>
</dbReference>
<organism evidence="17 18">
    <name type="scientific">Mucilaginibacter mallensis</name>
    <dbReference type="NCBI Taxonomy" id="652787"/>
    <lineage>
        <taxon>Bacteria</taxon>
        <taxon>Pseudomonadati</taxon>
        <taxon>Bacteroidota</taxon>
        <taxon>Sphingobacteriia</taxon>
        <taxon>Sphingobacteriales</taxon>
        <taxon>Sphingobacteriaceae</taxon>
        <taxon>Mucilaginibacter</taxon>
    </lineage>
</organism>
<dbReference type="RefSeq" id="WP_091378263.1">
    <property type="nucleotide sequence ID" value="NZ_LT629740.1"/>
</dbReference>
<evidence type="ECO:0000313" key="17">
    <source>
        <dbReference type="EMBL" id="SDT62759.1"/>
    </source>
</evidence>
<dbReference type="SMART" id="SM00388">
    <property type="entry name" value="HisKA"/>
    <property type="match status" value="1"/>
</dbReference>
<feature type="transmembrane region" description="Helical" evidence="14">
    <location>
        <begin position="322"/>
        <end position="344"/>
    </location>
</feature>
<proteinExistence type="predicted"/>
<feature type="transmembrane region" description="Helical" evidence="14">
    <location>
        <begin position="715"/>
        <end position="738"/>
    </location>
</feature>
<feature type="transmembrane region" description="Helical" evidence="14">
    <location>
        <begin position="937"/>
        <end position="963"/>
    </location>
</feature>
<evidence type="ECO:0000256" key="7">
    <source>
        <dbReference type="ARBA" id="ARBA00022692"/>
    </source>
</evidence>
<dbReference type="PANTHER" id="PTHR45528:SF1">
    <property type="entry name" value="SENSOR HISTIDINE KINASE CPXA"/>
    <property type="match status" value="1"/>
</dbReference>
<evidence type="ECO:0000256" key="4">
    <source>
        <dbReference type="ARBA" id="ARBA00022475"/>
    </source>
</evidence>
<dbReference type="InterPro" id="IPR003660">
    <property type="entry name" value="HAMP_dom"/>
</dbReference>
<dbReference type="GO" id="GO:0005524">
    <property type="term" value="F:ATP binding"/>
    <property type="evidence" value="ECO:0007669"/>
    <property type="project" value="UniProtKB-KW"/>
</dbReference>
<evidence type="ECO:0000256" key="14">
    <source>
        <dbReference type="SAM" id="Phobius"/>
    </source>
</evidence>
<keyword evidence="8" id="KW-0547">Nucleotide-binding</keyword>
<reference evidence="17 18" key="1">
    <citation type="submission" date="2016-10" db="EMBL/GenBank/DDBJ databases">
        <authorList>
            <person name="de Groot N.N."/>
        </authorList>
    </citation>
    <scope>NUCLEOTIDE SEQUENCE [LARGE SCALE GENOMIC DNA]</scope>
    <source>
        <strain evidence="17 18">MP1X4</strain>
    </source>
</reference>
<dbReference type="SUPFAM" id="SSF55874">
    <property type="entry name" value="ATPase domain of HSP90 chaperone/DNA topoisomerase II/histidine kinase"/>
    <property type="match status" value="1"/>
</dbReference>
<feature type="transmembrane region" description="Helical" evidence="14">
    <location>
        <begin position="420"/>
        <end position="439"/>
    </location>
</feature>
<evidence type="ECO:0000259" key="15">
    <source>
        <dbReference type="PROSITE" id="PS50109"/>
    </source>
</evidence>
<feature type="transmembrane region" description="Helical" evidence="14">
    <location>
        <begin position="208"/>
        <end position="227"/>
    </location>
</feature>
<dbReference type="InterPro" id="IPR036890">
    <property type="entry name" value="HATPase_C_sf"/>
</dbReference>
<feature type="domain" description="Histidine kinase" evidence="15">
    <location>
        <begin position="1033"/>
        <end position="1244"/>
    </location>
</feature>
<evidence type="ECO:0000256" key="12">
    <source>
        <dbReference type="ARBA" id="ARBA00023012"/>
    </source>
</evidence>
<dbReference type="CDD" id="cd00082">
    <property type="entry name" value="HisKA"/>
    <property type="match status" value="1"/>
</dbReference>
<accession>A0A1H2BXX3</accession>
<dbReference type="InterPro" id="IPR050398">
    <property type="entry name" value="HssS/ArlS-like"/>
</dbReference>
<evidence type="ECO:0000256" key="11">
    <source>
        <dbReference type="ARBA" id="ARBA00022989"/>
    </source>
</evidence>
<dbReference type="InterPro" id="IPR003594">
    <property type="entry name" value="HATPase_dom"/>
</dbReference>
<dbReference type="PRINTS" id="PR00344">
    <property type="entry name" value="BCTRLSENSOR"/>
</dbReference>
<gene>
    <name evidence="17" type="ORF">SAMN05216490_4427</name>
</gene>
<dbReference type="OrthoDB" id="9776727at2"/>
<keyword evidence="10" id="KW-0067">ATP-binding</keyword>
<evidence type="ECO:0000256" key="1">
    <source>
        <dbReference type="ARBA" id="ARBA00000085"/>
    </source>
</evidence>
<sequence length="1244" mass="142967">MSTSGKIRLLLALLFASLLFTAIVVQSTYTPVKNLDQTARTLEDNLHDKEAYVTAILFNKDSLNSLKTIQSYPYKALYTAQYFTKEKSIWLTTYHKDTLTYWSGIKVVPSKASDIKEGVSFIREPNGYYEAIKKSDGDFSAICFILIKVNYSFQNEYLQNKFQKDLTEDNNIELADFTDTNVYGVHSSIDNSYLFSVKLKPGMINHRFFYFELISWLLTFFILCVLIQAICKYIASQGYIILSLITMALFIVAVRYLNLRYHLPDFVYQLYIFKPVLYTAGHGFASLGDFCLNILFASWFATFLYKQRNKLLKGIPGKTAGYVILIICVAVLLVVSSLLLNLFYGLVINSKINFDVYNVFSLSRFSMLGLGIMCFGFMIFYLLNETFLSICSRLLIPDSHKITILIIGVILATAEMTYHQHFNLFYVFAAVVVLMRGYAYRYNNGAITATSFITIVFVFSLIAFLRYRHVQSIKQDNTRKALMLKLEQPDDVTADHIFKNIEKQIVGDQKIVKYFKDTMYYGNLRNRFQKLYFDEYLSKYSYAIHEFNTDGQPITADKNYSLSVFSDLVLYSSYKVSDYFYRENDSFGFETYFAILPVIEDKKLLGTIVVELRSKPLQPAGSFPALLKDGSIKQDDEFKDYSYAFYIDDKLQSKSGVFDYDLVNTTFKGKLKQYTTVTTKGDYSEWYKNLISFNHLIYKPGDRTLIVVSKEDNPIFYGITSLTFFFILLLFFSIVVIFSRWLWNRIRILNVNGDGLKWILRINFERILYKTRIQFSIIAAVVITLVFVGFITFFSISTQYNEQQQNMISTKISRITTAFENGLFDKYINDINDESQVEFDNLASTYSTDLILYNRSGYPLITTQPKIYEFGLQPKRMNAKAYINLNKLQKSQFVNDEMVGDLAYKSVYAPLINSKRITVAYLQLPYFSNEADYNARIVALLNVMINVYALIFIVVGLFAVIIARQITAPLSFMQLNLSKIIYGKRNEPIKWERDDEIGSLVNEYNKMIAALENSAQKLAQSERESAWREMAKQVAHEIKNPLTPLKLGLQLLEKSWRDKDPKFDQKFERFSKSFVEQIESLSSIASEFSSFAKMPDTHIERINIFDMLGQAVTIFVHADNIKIQYQPPEDPFYINADRDQLLRCFNNLLKNAIEATPQGKSGEIDISYLITSKNILLSIKDNGNGIPENMREKIFEPNFTTKSSGTGLGLAFVKNSIENAGGKVWFETALGIGTTFYLSLPAAG</sequence>
<keyword evidence="4" id="KW-1003">Cell membrane</keyword>
<comment type="catalytic activity">
    <reaction evidence="1">
        <text>ATP + protein L-histidine = ADP + protein N-phospho-L-histidine.</text>
        <dbReference type="EC" id="2.7.13.3"/>
    </reaction>
</comment>
<name>A0A1H2BXX3_MUCMA</name>
<evidence type="ECO:0000256" key="3">
    <source>
        <dbReference type="ARBA" id="ARBA00012438"/>
    </source>
</evidence>
<dbReference type="SMART" id="SM00387">
    <property type="entry name" value="HATPase_c"/>
    <property type="match status" value="1"/>
</dbReference>
<keyword evidence="13 14" id="KW-0472">Membrane</keyword>
<dbReference type="AlphaFoldDB" id="A0A1H2BXX3"/>
<dbReference type="InterPro" id="IPR005467">
    <property type="entry name" value="His_kinase_dom"/>
</dbReference>
<comment type="subcellular location">
    <subcellularLocation>
        <location evidence="2">Cell membrane</location>
        <topology evidence="2">Multi-pass membrane protein</topology>
    </subcellularLocation>
</comment>
<dbReference type="PROSITE" id="PS50885">
    <property type="entry name" value="HAMP"/>
    <property type="match status" value="1"/>
</dbReference>
<evidence type="ECO:0000256" key="8">
    <source>
        <dbReference type="ARBA" id="ARBA00022741"/>
    </source>
</evidence>
<dbReference type="GO" id="GO:0000155">
    <property type="term" value="F:phosphorelay sensor kinase activity"/>
    <property type="evidence" value="ECO:0007669"/>
    <property type="project" value="InterPro"/>
</dbReference>
<dbReference type="Pfam" id="PF00512">
    <property type="entry name" value="HisKA"/>
    <property type="match status" value="1"/>
</dbReference>
<dbReference type="PANTHER" id="PTHR45528">
    <property type="entry name" value="SENSOR HISTIDINE KINASE CPXA"/>
    <property type="match status" value="1"/>
</dbReference>
<feature type="transmembrane region" description="Helical" evidence="14">
    <location>
        <begin position="364"/>
        <end position="383"/>
    </location>
</feature>
<feature type="transmembrane region" description="Helical" evidence="14">
    <location>
        <begin position="446"/>
        <end position="467"/>
    </location>
</feature>
<dbReference type="CDD" id="cd00075">
    <property type="entry name" value="HATPase"/>
    <property type="match status" value="1"/>
</dbReference>
<keyword evidence="6" id="KW-0808">Transferase</keyword>
<dbReference type="Gene3D" id="1.10.287.130">
    <property type="match status" value="1"/>
</dbReference>
<evidence type="ECO:0000256" key="10">
    <source>
        <dbReference type="ARBA" id="ARBA00022840"/>
    </source>
</evidence>